<dbReference type="AlphaFoldDB" id="A0AAW9SD79"/>
<proteinExistence type="predicted"/>
<sequence length="111" mass="12080">MKVMALLLVLITLYLSVIPCCGEDDNCIAEGAIMIGHEHSDDHEGEGDMPDADLLCSPFYACGNCLGLTFSSIHSFHFSPGSFSEQNFNGIYRGFLPGSYHSPLLKPPIQI</sequence>
<accession>A0AAW9SD79</accession>
<dbReference type="EMBL" id="JBDKWZ010000006">
    <property type="protein sequence ID" value="MEN7548816.1"/>
    <property type="molecule type" value="Genomic_DNA"/>
</dbReference>
<organism evidence="1 2">
    <name type="scientific">Rapidithrix thailandica</name>
    <dbReference type="NCBI Taxonomy" id="413964"/>
    <lineage>
        <taxon>Bacteria</taxon>
        <taxon>Pseudomonadati</taxon>
        <taxon>Bacteroidota</taxon>
        <taxon>Cytophagia</taxon>
        <taxon>Cytophagales</taxon>
        <taxon>Flammeovirgaceae</taxon>
        <taxon>Rapidithrix</taxon>
    </lineage>
</organism>
<reference evidence="1 2" key="1">
    <citation type="submission" date="2024-04" db="EMBL/GenBank/DDBJ databases">
        <title>Novel genus in family Flammeovirgaceae.</title>
        <authorList>
            <person name="Nguyen T.H."/>
            <person name="Vuong T.Q."/>
            <person name="Le H."/>
            <person name="Kim S.-G."/>
        </authorList>
    </citation>
    <scope>NUCLEOTIDE SEQUENCE [LARGE SCALE GENOMIC DNA]</scope>
    <source>
        <strain evidence="1 2">JCM 23209</strain>
    </source>
</reference>
<dbReference type="RefSeq" id="WP_346821592.1">
    <property type="nucleotide sequence ID" value="NZ_JBDKWZ010000006.1"/>
</dbReference>
<dbReference type="Proteomes" id="UP001403385">
    <property type="component" value="Unassembled WGS sequence"/>
</dbReference>
<protein>
    <submittedName>
        <fullName evidence="1">Uncharacterized protein</fullName>
    </submittedName>
</protein>
<gene>
    <name evidence="1" type="ORF">AAG747_12920</name>
</gene>
<name>A0AAW9SD79_9BACT</name>
<evidence type="ECO:0000313" key="2">
    <source>
        <dbReference type="Proteomes" id="UP001403385"/>
    </source>
</evidence>
<keyword evidence="2" id="KW-1185">Reference proteome</keyword>
<comment type="caution">
    <text evidence="1">The sequence shown here is derived from an EMBL/GenBank/DDBJ whole genome shotgun (WGS) entry which is preliminary data.</text>
</comment>
<evidence type="ECO:0000313" key="1">
    <source>
        <dbReference type="EMBL" id="MEN7548816.1"/>
    </source>
</evidence>